<protein>
    <submittedName>
        <fullName evidence="2">Uncharacterized protein</fullName>
    </submittedName>
</protein>
<dbReference type="AlphaFoldDB" id="A0A412YI76"/>
<comment type="caution">
    <text evidence="2">The sequence shown here is derived from an EMBL/GenBank/DDBJ whole genome shotgun (WGS) entry which is preliminary data.</text>
</comment>
<reference evidence="2 3" key="1">
    <citation type="submission" date="2018-08" db="EMBL/GenBank/DDBJ databases">
        <title>A genome reference for cultivated species of the human gut microbiota.</title>
        <authorList>
            <person name="Zou Y."/>
            <person name="Xue W."/>
            <person name="Luo G."/>
        </authorList>
    </citation>
    <scope>NUCLEOTIDE SEQUENCE [LARGE SCALE GENOMIC DNA]</scope>
    <source>
        <strain evidence="2 3">AF14-32</strain>
    </source>
</reference>
<dbReference type="EMBL" id="QRZF01000002">
    <property type="protein sequence ID" value="RGV57119.1"/>
    <property type="molecule type" value="Genomic_DNA"/>
</dbReference>
<evidence type="ECO:0000256" key="1">
    <source>
        <dbReference type="SAM" id="Phobius"/>
    </source>
</evidence>
<keyword evidence="1" id="KW-0472">Membrane</keyword>
<feature type="transmembrane region" description="Helical" evidence="1">
    <location>
        <begin position="41"/>
        <end position="60"/>
    </location>
</feature>
<evidence type="ECO:0000313" key="3">
    <source>
        <dbReference type="Proteomes" id="UP000283850"/>
    </source>
</evidence>
<accession>A0A412YI76</accession>
<feature type="transmembrane region" description="Helical" evidence="1">
    <location>
        <begin position="16"/>
        <end position="35"/>
    </location>
</feature>
<dbReference type="Proteomes" id="UP000283850">
    <property type="component" value="Unassembled WGS sequence"/>
</dbReference>
<evidence type="ECO:0000313" key="2">
    <source>
        <dbReference type="EMBL" id="RGV57119.1"/>
    </source>
</evidence>
<keyword evidence="1" id="KW-0812">Transmembrane</keyword>
<proteinExistence type="predicted"/>
<keyword evidence="1" id="KW-1133">Transmembrane helix</keyword>
<gene>
    <name evidence="2" type="ORF">DWW10_03355</name>
</gene>
<organism evidence="2 3">
    <name type="scientific">Bacteroides intestinalis</name>
    <dbReference type="NCBI Taxonomy" id="329854"/>
    <lineage>
        <taxon>Bacteria</taxon>
        <taxon>Pseudomonadati</taxon>
        <taxon>Bacteroidota</taxon>
        <taxon>Bacteroidia</taxon>
        <taxon>Bacteroidales</taxon>
        <taxon>Bacteroidaceae</taxon>
        <taxon>Bacteroides</taxon>
    </lineage>
</organism>
<name>A0A412YI76_9BACE</name>
<feature type="transmembrane region" description="Helical" evidence="1">
    <location>
        <begin position="72"/>
        <end position="95"/>
    </location>
</feature>
<sequence length="106" mass="12196">MNDFIRIIKKVRLTPILIYSLILIIDNLFSMPFISGVNQGAIGNVISLLIIILSVIVLVIERFISFGSYNKNLCIIEFILIAITTFFYWCIFYSLPLSTMNRLIMN</sequence>